<feature type="transmembrane region" description="Helical" evidence="1">
    <location>
        <begin position="29"/>
        <end position="46"/>
    </location>
</feature>
<reference evidence="2 3" key="1">
    <citation type="submission" date="2024-07" db="EMBL/GenBank/DDBJ databases">
        <title>Section-level genome sequencing and comparative genomics of Aspergillus sections Usti and Cavernicolus.</title>
        <authorList>
            <consortium name="Lawrence Berkeley National Laboratory"/>
            <person name="Nybo J.L."/>
            <person name="Vesth T.C."/>
            <person name="Theobald S."/>
            <person name="Frisvad J.C."/>
            <person name="Larsen T.O."/>
            <person name="Kjaerboelling I."/>
            <person name="Rothschild-Mancinelli K."/>
            <person name="Lyhne E.K."/>
            <person name="Kogle M.E."/>
            <person name="Barry K."/>
            <person name="Clum A."/>
            <person name="Na H."/>
            <person name="Ledsgaard L."/>
            <person name="Lin J."/>
            <person name="Lipzen A."/>
            <person name="Kuo A."/>
            <person name="Riley R."/>
            <person name="Mondo S."/>
            <person name="Labutti K."/>
            <person name="Haridas S."/>
            <person name="Pangalinan J."/>
            <person name="Salamov A.A."/>
            <person name="Simmons B.A."/>
            <person name="Magnuson J.K."/>
            <person name="Chen J."/>
            <person name="Drula E."/>
            <person name="Henrissat B."/>
            <person name="Wiebenga A."/>
            <person name="Lubbers R.J."/>
            <person name="Gomes A.C."/>
            <person name="Macurrencykelacurrency M.R."/>
            <person name="Stajich J."/>
            <person name="Grigoriev I.V."/>
            <person name="Mortensen U.H."/>
            <person name="De Vries R.P."/>
            <person name="Baker S.E."/>
            <person name="Andersen M.R."/>
        </authorList>
    </citation>
    <scope>NUCLEOTIDE SEQUENCE [LARGE SCALE GENOMIC DNA]</scope>
    <source>
        <strain evidence="2 3">CBS 449.75</strain>
    </source>
</reference>
<dbReference type="EMBL" id="JBFXLQ010000011">
    <property type="protein sequence ID" value="KAL2868994.1"/>
    <property type="molecule type" value="Genomic_DNA"/>
</dbReference>
<dbReference type="GeneID" id="98146077"/>
<proteinExistence type="predicted"/>
<evidence type="ECO:0000313" key="2">
    <source>
        <dbReference type="EMBL" id="KAL2868994.1"/>
    </source>
</evidence>
<dbReference type="RefSeq" id="XP_070887973.1">
    <property type="nucleotide sequence ID" value="XM_071031005.1"/>
</dbReference>
<sequence length="440" mass="49564">MLYQKLRLRRGLLSSSPLPAKPSTPTRNLFLAFLALYLVLVFVARYKCARDPTSAFFQPATGYAPAYSTVRAAQAEQYIADADAGVGEAWRWKSSPDPSICVGVATVARKNVRYFKGMVGSVLEGLSERERADMHLILFIAHTDPSQHPAYGESWVHRVADRVLLYDNESVDIEHIRSLETDEARLAAREKALFDYTYLLKACAAVNASYVAMLEDDVLAMDGWYHRTRQALDSAEEQMGTKEEDKWLYLRLFYTEQFLGWNSEEWLTYLVYSSLVAASIATLLLSARYLQPKLRPLLSDETLLLICGVFTPLLIGLYFASGRVTMLPIPPGVNEMPKFGCCSQGFVFPRSRTGDLIALYEEKRVGYVDMLTEAFANENGEIRWAVTPSVLQHVGRLSSKEALNRPGQGQSVAAALWNFAFELNDADVLRREHDMYRDFG</sequence>
<protein>
    <recommendedName>
        <fullName evidence="4">Integral membrane protein</fullName>
    </recommendedName>
</protein>
<dbReference type="PANTHER" id="PTHR31410">
    <property type="entry name" value="TRANSMEMBRANE PROTEIN 246"/>
    <property type="match status" value="1"/>
</dbReference>
<evidence type="ECO:0000313" key="3">
    <source>
        <dbReference type="Proteomes" id="UP001610432"/>
    </source>
</evidence>
<keyword evidence="1" id="KW-0472">Membrane</keyword>
<dbReference type="CDD" id="cd22189">
    <property type="entry name" value="PGAP4-like_fungal"/>
    <property type="match status" value="1"/>
</dbReference>
<dbReference type="Proteomes" id="UP001610432">
    <property type="component" value="Unassembled WGS sequence"/>
</dbReference>
<feature type="transmembrane region" description="Helical" evidence="1">
    <location>
        <begin position="302"/>
        <end position="320"/>
    </location>
</feature>
<keyword evidence="1" id="KW-0812">Transmembrane</keyword>
<evidence type="ECO:0000256" key="1">
    <source>
        <dbReference type="SAM" id="Phobius"/>
    </source>
</evidence>
<evidence type="ECO:0008006" key="4">
    <source>
        <dbReference type="Google" id="ProtNLM"/>
    </source>
</evidence>
<accession>A0ABR4LXS8</accession>
<dbReference type="InterPro" id="IPR029675">
    <property type="entry name" value="PGAP4"/>
</dbReference>
<gene>
    <name evidence="2" type="ORF">BJX67DRAFT_371001</name>
</gene>
<keyword evidence="1" id="KW-1133">Transmembrane helix</keyword>
<name>A0ABR4LXS8_9EURO</name>
<comment type="caution">
    <text evidence="2">The sequence shown here is derived from an EMBL/GenBank/DDBJ whole genome shotgun (WGS) entry which is preliminary data.</text>
</comment>
<feature type="transmembrane region" description="Helical" evidence="1">
    <location>
        <begin position="266"/>
        <end position="290"/>
    </location>
</feature>
<dbReference type="PANTHER" id="PTHR31410:SF1">
    <property type="entry name" value="POST-GPI ATTACHMENT TO PROTEINS FACTOR 4"/>
    <property type="match status" value="1"/>
</dbReference>
<keyword evidence="3" id="KW-1185">Reference proteome</keyword>
<organism evidence="2 3">
    <name type="scientific">Aspergillus lucknowensis</name>
    <dbReference type="NCBI Taxonomy" id="176173"/>
    <lineage>
        <taxon>Eukaryota</taxon>
        <taxon>Fungi</taxon>
        <taxon>Dikarya</taxon>
        <taxon>Ascomycota</taxon>
        <taxon>Pezizomycotina</taxon>
        <taxon>Eurotiomycetes</taxon>
        <taxon>Eurotiomycetidae</taxon>
        <taxon>Eurotiales</taxon>
        <taxon>Aspergillaceae</taxon>
        <taxon>Aspergillus</taxon>
        <taxon>Aspergillus subgen. Nidulantes</taxon>
    </lineage>
</organism>